<dbReference type="SUPFAM" id="SSF46689">
    <property type="entry name" value="Homeodomain-like"/>
    <property type="match status" value="1"/>
</dbReference>
<sequence length="77" mass="9246">MKVKLTDQQMTNKIDWQNVLKIFPDRTLSQCKSFYFNQVKPYIFKPGGELTKENMLDQQQFWDILKEVEVTLKTMNI</sequence>
<comment type="caution">
    <text evidence="1">The sequence shown here is derived from an EMBL/GenBank/DDBJ whole genome shotgun (WGS) entry which is preliminary data.</text>
</comment>
<gene>
    <name evidence="1" type="ORF">HINF_LOCUS49826</name>
</gene>
<reference evidence="1 2" key="1">
    <citation type="submission" date="2024-07" db="EMBL/GenBank/DDBJ databases">
        <authorList>
            <person name="Akdeniz Z."/>
        </authorList>
    </citation>
    <scope>NUCLEOTIDE SEQUENCE [LARGE SCALE GENOMIC DNA]</scope>
</reference>
<dbReference type="Proteomes" id="UP001642409">
    <property type="component" value="Unassembled WGS sequence"/>
</dbReference>
<organism evidence="1 2">
    <name type="scientific">Hexamita inflata</name>
    <dbReference type="NCBI Taxonomy" id="28002"/>
    <lineage>
        <taxon>Eukaryota</taxon>
        <taxon>Metamonada</taxon>
        <taxon>Diplomonadida</taxon>
        <taxon>Hexamitidae</taxon>
        <taxon>Hexamitinae</taxon>
        <taxon>Hexamita</taxon>
    </lineage>
</organism>
<name>A0ABP1KHR6_9EUKA</name>
<dbReference type="InterPro" id="IPR009057">
    <property type="entry name" value="Homeodomain-like_sf"/>
</dbReference>
<dbReference type="EMBL" id="CAXDID020000236">
    <property type="protein sequence ID" value="CAL6061685.1"/>
    <property type="molecule type" value="Genomic_DNA"/>
</dbReference>
<protein>
    <submittedName>
        <fullName evidence="1">SANT/Myb_domain</fullName>
    </submittedName>
</protein>
<evidence type="ECO:0000313" key="1">
    <source>
        <dbReference type="EMBL" id="CAL6061685.1"/>
    </source>
</evidence>
<evidence type="ECO:0000313" key="2">
    <source>
        <dbReference type="Proteomes" id="UP001642409"/>
    </source>
</evidence>
<keyword evidence="2" id="KW-1185">Reference proteome</keyword>
<proteinExistence type="predicted"/>
<accession>A0ABP1KHR6</accession>